<reference evidence="2" key="1">
    <citation type="submission" date="2023-10" db="EMBL/GenBank/DDBJ databases">
        <title>Genome assemblies of two species of porcelain crab, Petrolisthes cinctipes and Petrolisthes manimaculis (Anomura: Porcellanidae).</title>
        <authorList>
            <person name="Angst P."/>
        </authorList>
    </citation>
    <scope>NUCLEOTIDE SEQUENCE</scope>
    <source>
        <strain evidence="2">PB745_01</strain>
        <tissue evidence="2">Gill</tissue>
    </source>
</reference>
<dbReference type="AlphaFoldDB" id="A0AAE1FHB6"/>
<evidence type="ECO:0000313" key="2">
    <source>
        <dbReference type="EMBL" id="KAK3873395.1"/>
    </source>
</evidence>
<proteinExistence type="predicted"/>
<dbReference type="Proteomes" id="UP001286313">
    <property type="component" value="Unassembled WGS sequence"/>
</dbReference>
<organism evidence="2 3">
    <name type="scientific">Petrolisthes cinctipes</name>
    <name type="common">Flat porcelain crab</name>
    <dbReference type="NCBI Taxonomy" id="88211"/>
    <lineage>
        <taxon>Eukaryota</taxon>
        <taxon>Metazoa</taxon>
        <taxon>Ecdysozoa</taxon>
        <taxon>Arthropoda</taxon>
        <taxon>Crustacea</taxon>
        <taxon>Multicrustacea</taxon>
        <taxon>Malacostraca</taxon>
        <taxon>Eumalacostraca</taxon>
        <taxon>Eucarida</taxon>
        <taxon>Decapoda</taxon>
        <taxon>Pleocyemata</taxon>
        <taxon>Anomura</taxon>
        <taxon>Galatheoidea</taxon>
        <taxon>Porcellanidae</taxon>
        <taxon>Petrolisthes</taxon>
    </lineage>
</organism>
<sequence>MKEKEKKRTKRGRKGEEEEKRRRRRKVLKTMVLRLGTNTVLSQLSLSPLPNSALPQSFPAQVLTKIRPQSCLRHPRLPF</sequence>
<name>A0AAE1FHB6_PETCI</name>
<comment type="caution">
    <text evidence="2">The sequence shown here is derived from an EMBL/GenBank/DDBJ whole genome shotgun (WGS) entry which is preliminary data.</text>
</comment>
<evidence type="ECO:0000256" key="1">
    <source>
        <dbReference type="SAM" id="MobiDB-lite"/>
    </source>
</evidence>
<dbReference type="EMBL" id="JAWQEG010002226">
    <property type="protein sequence ID" value="KAK3873395.1"/>
    <property type="molecule type" value="Genomic_DNA"/>
</dbReference>
<protein>
    <submittedName>
        <fullName evidence="2">Uncharacterized protein</fullName>
    </submittedName>
</protein>
<feature type="region of interest" description="Disordered" evidence="1">
    <location>
        <begin position="1"/>
        <end position="24"/>
    </location>
</feature>
<evidence type="ECO:0000313" key="3">
    <source>
        <dbReference type="Proteomes" id="UP001286313"/>
    </source>
</evidence>
<keyword evidence="3" id="KW-1185">Reference proteome</keyword>
<gene>
    <name evidence="2" type="ORF">Pcinc_021571</name>
</gene>
<accession>A0AAE1FHB6</accession>